<dbReference type="InterPro" id="IPR036390">
    <property type="entry name" value="WH_DNA-bd_sf"/>
</dbReference>
<dbReference type="SUPFAM" id="SSF48008">
    <property type="entry name" value="GntR ligand-binding domain-like"/>
    <property type="match status" value="1"/>
</dbReference>
<dbReference type="InterPro" id="IPR008920">
    <property type="entry name" value="TF_FadR/GntR_C"/>
</dbReference>
<sequence length="227" mass="26289">MNKERSSTAVESILIQRITQGVYQAGQLLSSERDLAASFSTSRATIREALQRLQRDGWLTIQDRQPAIVNDYWKQGNIGTLVDLARHGNSDFLISHLLELRIVLVPAYVKDAIHLHRARAIAILSDFETITDEAESYATFDWHLQKQLAMLSQNPLYLLLLNSFEDVYLKMAQHYFADAQHRYTSREYYEKLLEACFQGDAEEAEILVREAMQKSWMLWRGVYEESI</sequence>
<keyword evidence="2" id="KW-0238">DNA-binding</keyword>
<organism evidence="5 6">
    <name type="scientific">Ectobacillus antri</name>
    <dbReference type="NCBI Taxonomy" id="2486280"/>
    <lineage>
        <taxon>Bacteria</taxon>
        <taxon>Bacillati</taxon>
        <taxon>Bacillota</taxon>
        <taxon>Bacilli</taxon>
        <taxon>Bacillales</taxon>
        <taxon>Bacillaceae</taxon>
        <taxon>Ectobacillus</taxon>
    </lineage>
</organism>
<keyword evidence="6" id="KW-1185">Reference proteome</keyword>
<comment type="caution">
    <text evidence="5">The sequence shown here is derived from an EMBL/GenBank/DDBJ whole genome shotgun (WGS) entry which is preliminary data.</text>
</comment>
<protein>
    <submittedName>
        <fullName evidence="5">GntR family transcriptional regulator</fullName>
    </submittedName>
</protein>
<dbReference type="InterPro" id="IPR028374">
    <property type="entry name" value="FadR_C"/>
</dbReference>
<dbReference type="Gene3D" id="1.20.120.530">
    <property type="entry name" value="GntR ligand-binding domain-like"/>
    <property type="match status" value="1"/>
</dbReference>
<dbReference type="Pfam" id="PF00392">
    <property type="entry name" value="GntR"/>
    <property type="match status" value="1"/>
</dbReference>
<evidence type="ECO:0000256" key="3">
    <source>
        <dbReference type="ARBA" id="ARBA00023163"/>
    </source>
</evidence>
<accession>A0ABT6H5F2</accession>
<dbReference type="Proteomes" id="UP001218246">
    <property type="component" value="Unassembled WGS sequence"/>
</dbReference>
<feature type="domain" description="HTH gntR-type" evidence="4">
    <location>
        <begin position="4"/>
        <end position="72"/>
    </location>
</feature>
<evidence type="ECO:0000313" key="5">
    <source>
        <dbReference type="EMBL" id="MDG5753852.1"/>
    </source>
</evidence>
<reference evidence="5 6" key="1">
    <citation type="submission" date="2023-04" db="EMBL/GenBank/DDBJ databases">
        <title>Ectobacillus antri isolated from activated sludge.</title>
        <authorList>
            <person name="Yan P."/>
            <person name="Liu X."/>
        </authorList>
    </citation>
    <scope>NUCLEOTIDE SEQUENCE [LARGE SCALE GENOMIC DNA]</scope>
    <source>
        <strain evidence="5 6">C18H</strain>
    </source>
</reference>
<dbReference type="InterPro" id="IPR000524">
    <property type="entry name" value="Tscrpt_reg_HTH_GntR"/>
</dbReference>
<dbReference type="PANTHER" id="PTHR43537">
    <property type="entry name" value="TRANSCRIPTIONAL REGULATOR, GNTR FAMILY"/>
    <property type="match status" value="1"/>
</dbReference>
<dbReference type="PROSITE" id="PS50949">
    <property type="entry name" value="HTH_GNTR"/>
    <property type="match status" value="1"/>
</dbReference>
<dbReference type="CDD" id="cd07377">
    <property type="entry name" value="WHTH_GntR"/>
    <property type="match status" value="1"/>
</dbReference>
<evidence type="ECO:0000259" key="4">
    <source>
        <dbReference type="PROSITE" id="PS50949"/>
    </source>
</evidence>
<proteinExistence type="predicted"/>
<name>A0ABT6H5F2_9BACI</name>
<dbReference type="Pfam" id="PF07840">
    <property type="entry name" value="FadR_C"/>
    <property type="match status" value="1"/>
</dbReference>
<evidence type="ECO:0000256" key="2">
    <source>
        <dbReference type="ARBA" id="ARBA00023125"/>
    </source>
</evidence>
<dbReference type="EMBL" id="JARULN010000004">
    <property type="protein sequence ID" value="MDG5753852.1"/>
    <property type="molecule type" value="Genomic_DNA"/>
</dbReference>
<dbReference type="RefSeq" id="WP_278018349.1">
    <property type="nucleotide sequence ID" value="NZ_JARRRY010000009.1"/>
</dbReference>
<gene>
    <name evidence="5" type="ORF">P6P90_07685</name>
</gene>
<evidence type="ECO:0000313" key="6">
    <source>
        <dbReference type="Proteomes" id="UP001218246"/>
    </source>
</evidence>
<dbReference type="InterPro" id="IPR036388">
    <property type="entry name" value="WH-like_DNA-bd_sf"/>
</dbReference>
<keyword evidence="1" id="KW-0805">Transcription regulation</keyword>
<dbReference type="SMART" id="SM00345">
    <property type="entry name" value="HTH_GNTR"/>
    <property type="match status" value="1"/>
</dbReference>
<dbReference type="PANTHER" id="PTHR43537:SF52">
    <property type="entry name" value="FATTY ACID METABOLISM REGULATOR PROTEIN"/>
    <property type="match status" value="1"/>
</dbReference>
<evidence type="ECO:0000256" key="1">
    <source>
        <dbReference type="ARBA" id="ARBA00023015"/>
    </source>
</evidence>
<dbReference type="SUPFAM" id="SSF46785">
    <property type="entry name" value="Winged helix' DNA-binding domain"/>
    <property type="match status" value="1"/>
</dbReference>
<dbReference type="PRINTS" id="PR00035">
    <property type="entry name" value="HTHGNTR"/>
</dbReference>
<dbReference type="Gene3D" id="1.10.10.10">
    <property type="entry name" value="Winged helix-like DNA-binding domain superfamily/Winged helix DNA-binding domain"/>
    <property type="match status" value="1"/>
</dbReference>
<keyword evidence="3" id="KW-0804">Transcription</keyword>